<evidence type="ECO:0000259" key="8">
    <source>
        <dbReference type="Pfam" id="PF01694"/>
    </source>
</evidence>
<dbReference type="Proteomes" id="UP000768163">
    <property type="component" value="Unassembled WGS sequence"/>
</dbReference>
<dbReference type="EMBL" id="JAACVF010000114">
    <property type="protein sequence ID" value="NCN65281.1"/>
    <property type="molecule type" value="Genomic_DNA"/>
</dbReference>
<evidence type="ECO:0000256" key="7">
    <source>
        <dbReference type="SAM" id="Phobius"/>
    </source>
</evidence>
<dbReference type="AlphaFoldDB" id="A0A8J7YYF6"/>
<gene>
    <name evidence="10" type="ORF">GW779_02175</name>
    <name evidence="9" type="ORF">GW910_04360</name>
</gene>
<evidence type="ECO:0000256" key="1">
    <source>
        <dbReference type="ARBA" id="ARBA00004141"/>
    </source>
</evidence>
<dbReference type="GO" id="GO:0004252">
    <property type="term" value="F:serine-type endopeptidase activity"/>
    <property type="evidence" value="ECO:0007669"/>
    <property type="project" value="InterPro"/>
</dbReference>
<keyword evidence="5 7" id="KW-1133">Transmembrane helix</keyword>
<evidence type="ECO:0000256" key="6">
    <source>
        <dbReference type="ARBA" id="ARBA00023136"/>
    </source>
</evidence>
<dbReference type="PANTHER" id="PTHR43731">
    <property type="entry name" value="RHOMBOID PROTEASE"/>
    <property type="match status" value="1"/>
</dbReference>
<dbReference type="PANTHER" id="PTHR43731:SF14">
    <property type="entry name" value="PRESENILIN-ASSOCIATED RHOMBOID-LIKE PROTEIN, MITOCHONDRIAL"/>
    <property type="match status" value="1"/>
</dbReference>
<dbReference type="SUPFAM" id="SSF144091">
    <property type="entry name" value="Rhomboid-like"/>
    <property type="match status" value="1"/>
</dbReference>
<accession>A0A8J7YYF6</accession>
<keyword evidence="10" id="KW-0645">Protease</keyword>
<feature type="domain" description="Peptidase S54 rhomboid" evidence="8">
    <location>
        <begin position="74"/>
        <end position="220"/>
    </location>
</feature>
<dbReference type="InterPro" id="IPR035952">
    <property type="entry name" value="Rhomboid-like_sf"/>
</dbReference>
<keyword evidence="4" id="KW-0378">Hydrolase</keyword>
<keyword evidence="3 7" id="KW-0812">Transmembrane</keyword>
<evidence type="ECO:0000256" key="2">
    <source>
        <dbReference type="ARBA" id="ARBA00009045"/>
    </source>
</evidence>
<evidence type="ECO:0000313" key="11">
    <source>
        <dbReference type="Proteomes" id="UP000738826"/>
    </source>
</evidence>
<dbReference type="EMBL" id="JAACQH010000039">
    <property type="protein sequence ID" value="NCS91216.1"/>
    <property type="molecule type" value="Genomic_DNA"/>
</dbReference>
<sequence length="228" mass="24949">MTDELKIYDINWAENCTKNKYTANAVYNEEYYACPKSATRDGGYDIDYCKKISDDACIYTYTDGLSLVGKNASEKPWTFITSMFMHVDLNHLFGNMLFLFILGGIVEAAIGIRKYLLLYFLAGIFGGITMIFMTSVGLVSDNVSILGASGAIFGVLGAAAILRPMQIIYIYFLPMPLIVIGLIYIGLQAFYIFTGGEAGVANGAHMGGAIVGIIAAIYLRNKAKKQEI</sequence>
<feature type="transmembrane region" description="Helical" evidence="7">
    <location>
        <begin position="169"/>
        <end position="193"/>
    </location>
</feature>
<reference evidence="10" key="1">
    <citation type="submission" date="2019-11" db="EMBL/GenBank/DDBJ databases">
        <title>Lipid analysis of CO2-rich subsurface aquifers suggests an autotrophy-based deep biosphere with lysolipids enriched in CPR bacteria.</title>
        <authorList>
            <person name="Probst A.J."/>
            <person name="Elling F.J."/>
            <person name="Castelle C.J."/>
            <person name="Zhu Q."/>
            <person name="Elvert M."/>
            <person name="Birarda G."/>
            <person name="Holman H.-Y."/>
            <person name="Lane K.R."/>
            <person name="Ladd B."/>
            <person name="Ryan M.C."/>
            <person name="Woyke T."/>
            <person name="Hinrichs K.-U."/>
            <person name="Banfield J.F."/>
        </authorList>
    </citation>
    <scope>NUCLEOTIDE SEQUENCE</scope>
    <source>
        <strain evidence="9">CG_2015-01_33_1645</strain>
        <strain evidence="10">CG_2015-04_33_537</strain>
    </source>
</reference>
<protein>
    <submittedName>
        <fullName evidence="10">Rhomboid family intramembrane serine protease</fullName>
    </submittedName>
</protein>
<proteinExistence type="inferred from homology"/>
<feature type="transmembrane region" description="Helical" evidence="7">
    <location>
        <begin position="145"/>
        <end position="162"/>
    </location>
</feature>
<comment type="subcellular location">
    <subcellularLocation>
        <location evidence="1">Membrane</location>
        <topology evidence="1">Multi-pass membrane protein</topology>
    </subcellularLocation>
</comment>
<dbReference type="GO" id="GO:0016020">
    <property type="term" value="C:membrane"/>
    <property type="evidence" value="ECO:0007669"/>
    <property type="project" value="UniProtKB-SubCell"/>
</dbReference>
<evidence type="ECO:0000256" key="3">
    <source>
        <dbReference type="ARBA" id="ARBA00022692"/>
    </source>
</evidence>
<name>A0A8J7YYF6_9ARCH</name>
<organism evidence="10 11">
    <name type="scientific">Candidatus Altarchaeum hamiconexum</name>
    <dbReference type="NCBI Taxonomy" id="1803513"/>
    <lineage>
        <taxon>Archaea</taxon>
        <taxon>Candidatus Altarchaeota</taxon>
        <taxon>Candidatus Altiarchaeia</taxon>
        <taxon>Candidatus Altarchaeales</taxon>
        <taxon>Candidatus Altarchaeaceae</taxon>
        <taxon>Candidatus Altarchaeum</taxon>
    </lineage>
</organism>
<comment type="caution">
    <text evidence="10">The sequence shown here is derived from an EMBL/GenBank/DDBJ whole genome shotgun (WGS) entry which is preliminary data.</text>
</comment>
<dbReference type="Pfam" id="PF01694">
    <property type="entry name" value="Rhomboid"/>
    <property type="match status" value="1"/>
</dbReference>
<dbReference type="InterPro" id="IPR050925">
    <property type="entry name" value="Rhomboid_protease_S54"/>
</dbReference>
<dbReference type="InterPro" id="IPR022764">
    <property type="entry name" value="Peptidase_S54_rhomboid_dom"/>
</dbReference>
<dbReference type="GO" id="GO:0006508">
    <property type="term" value="P:proteolysis"/>
    <property type="evidence" value="ECO:0007669"/>
    <property type="project" value="UniProtKB-KW"/>
</dbReference>
<dbReference type="Gene3D" id="1.20.1540.10">
    <property type="entry name" value="Rhomboid-like"/>
    <property type="match status" value="1"/>
</dbReference>
<dbReference type="Proteomes" id="UP000738826">
    <property type="component" value="Unassembled WGS sequence"/>
</dbReference>
<evidence type="ECO:0000313" key="10">
    <source>
        <dbReference type="EMBL" id="NCS91216.1"/>
    </source>
</evidence>
<evidence type="ECO:0000256" key="4">
    <source>
        <dbReference type="ARBA" id="ARBA00022801"/>
    </source>
</evidence>
<evidence type="ECO:0000256" key="5">
    <source>
        <dbReference type="ARBA" id="ARBA00022989"/>
    </source>
</evidence>
<evidence type="ECO:0000313" key="9">
    <source>
        <dbReference type="EMBL" id="NCN65281.1"/>
    </source>
</evidence>
<keyword evidence="6 7" id="KW-0472">Membrane</keyword>
<comment type="similarity">
    <text evidence="2">Belongs to the peptidase S54 family.</text>
</comment>
<feature type="transmembrane region" description="Helical" evidence="7">
    <location>
        <begin position="117"/>
        <end position="139"/>
    </location>
</feature>
<feature type="transmembrane region" description="Helical" evidence="7">
    <location>
        <begin position="92"/>
        <end position="110"/>
    </location>
</feature>
<feature type="transmembrane region" description="Helical" evidence="7">
    <location>
        <begin position="199"/>
        <end position="219"/>
    </location>
</feature>